<gene>
    <name evidence="3" type="ORF">M670_00431</name>
</gene>
<protein>
    <submittedName>
        <fullName evidence="3">Tape measure domain</fullName>
    </submittedName>
</protein>
<feature type="transmembrane region" description="Helical" evidence="1">
    <location>
        <begin position="396"/>
        <end position="416"/>
    </location>
</feature>
<keyword evidence="1" id="KW-0472">Membrane</keyword>
<keyword evidence="1" id="KW-1133">Transmembrane helix</keyword>
<keyword evidence="1" id="KW-0812">Transmembrane</keyword>
<dbReference type="NCBIfam" id="TIGR02675">
    <property type="entry name" value="tape_meas_nterm"/>
    <property type="match status" value="1"/>
</dbReference>
<feature type="transmembrane region" description="Helical" evidence="1">
    <location>
        <begin position="422"/>
        <end position="441"/>
    </location>
</feature>
<dbReference type="AlphaFoldDB" id="A0A072P4J7"/>
<feature type="transmembrane region" description="Helical" evidence="1">
    <location>
        <begin position="324"/>
        <end position="347"/>
    </location>
</feature>
<feature type="transmembrane region" description="Helical" evidence="1">
    <location>
        <begin position="448"/>
        <end position="469"/>
    </location>
</feature>
<evidence type="ECO:0000256" key="1">
    <source>
        <dbReference type="SAM" id="Phobius"/>
    </source>
</evidence>
<feature type="transmembrane region" description="Helical" evidence="1">
    <location>
        <begin position="367"/>
        <end position="389"/>
    </location>
</feature>
<proteinExistence type="predicted"/>
<dbReference type="OrthoDB" id="1677957at2"/>
<dbReference type="Pfam" id="PF20155">
    <property type="entry name" value="TMP_3"/>
    <property type="match status" value="1"/>
</dbReference>
<evidence type="ECO:0000313" key="3">
    <source>
        <dbReference type="EMBL" id="KEF40405.1"/>
    </source>
</evidence>
<dbReference type="PATRIC" id="fig|1348973.3.peg.420"/>
<dbReference type="InterPro" id="IPR013491">
    <property type="entry name" value="Tape_meas_N"/>
</dbReference>
<feature type="domain" description="Tape measure protein N-terminal" evidence="2">
    <location>
        <begin position="124"/>
        <end position="309"/>
    </location>
</feature>
<sequence length="745" mass="80900">MAGAQTSLTLTDRLTGPLTRMMKAMDRTISIMEKMDRTANNVNTKGLQRARSDIQSASAELERLKASVRLEGSNTGIERLQNQFTNLPGPIRAAGGAVRNFFAGFAGAAAAYLSLEAIINGFRTFVNSADNYVSTSARLENINDGLQTQVELQQMVYEAAQRSRSGYMDLASSVSKLGLLADDAFKDNKEMVAFGEMMGKVFTVSGASTFERQAGMYQLTQAMAAGKLQGDEFRSIMENAPMLAQAIADFTGKTKGQLKEMSADGTITADVIKGALFNAADDIEKKFKNMPLTFGQAWTMFSNWATRAFEPLFIRFNQFVNSDAFGVLAGHAMWFINIFIAGMDLAFDTLEWFYNTIAAVGQFFSDNWAIIAPILTVIGAALGALGIILLAHAAKWAIVAVATKIAKSATWGYIAAMLANPTTWIIMGIVAAIAILIYALITWSDQTATVIGFIAGLFTALGAGIWNVFVYVWNFIMSFVEFLLNVFIDPVYAVKKLFYDLSKNVIDFMSSIAGSFDNVANVLGNAFVTGANIAIKAVNWVIEALKKIPGISIDTMKELSPQKGSVLSDKIKNLSENLKPPERTKGTVEVPRLDFINVPDAASAAYDVGKSFSKSASDSLTKMADKISGTLKGPKGLENPFAMSPGESMLNSLDKGLTNPTGGKLDKVGKIDDKINIDEEDLKMLRELADIRSIQNFITLTPQVTFGDMTIREEVDVDKIVAKTLKGIDDMIDDEMNRGVKGAYS</sequence>
<dbReference type="Proteomes" id="UP000027936">
    <property type="component" value="Unassembled WGS sequence"/>
</dbReference>
<evidence type="ECO:0000313" key="4">
    <source>
        <dbReference type="Proteomes" id="UP000027936"/>
    </source>
</evidence>
<name>A0A072P4J7_SCHAZ</name>
<dbReference type="RefSeq" id="WP_035192831.1">
    <property type="nucleotide sequence ID" value="NZ_JJRY01000001.1"/>
</dbReference>
<evidence type="ECO:0000259" key="2">
    <source>
        <dbReference type="Pfam" id="PF20155"/>
    </source>
</evidence>
<dbReference type="EMBL" id="JJRY01000001">
    <property type="protein sequence ID" value="KEF40405.1"/>
    <property type="molecule type" value="Genomic_DNA"/>
</dbReference>
<organism evidence="3 4">
    <name type="scientific">Schinkia azotoformans MEV2011</name>
    <dbReference type="NCBI Taxonomy" id="1348973"/>
    <lineage>
        <taxon>Bacteria</taxon>
        <taxon>Bacillati</taxon>
        <taxon>Bacillota</taxon>
        <taxon>Bacilli</taxon>
        <taxon>Bacillales</taxon>
        <taxon>Bacillaceae</taxon>
        <taxon>Calidifontibacillus/Schinkia group</taxon>
        <taxon>Schinkia</taxon>
    </lineage>
</organism>
<reference evidence="3 4" key="1">
    <citation type="submission" date="2014-04" db="EMBL/GenBank/DDBJ databases">
        <title>Draft genome sequence of Bacillus azotoformans MEV2011, a (co-) denitrifying strain unable to grow in the presence of oxygen.</title>
        <authorList>
            <person name="Nielsen M."/>
            <person name="Schreiber L."/>
            <person name="Finster K."/>
            <person name="Schramm A."/>
        </authorList>
    </citation>
    <scope>NUCLEOTIDE SEQUENCE [LARGE SCALE GENOMIC DNA]</scope>
    <source>
        <strain evidence="3 4">MEV2011</strain>
    </source>
</reference>
<comment type="caution">
    <text evidence="3">The sequence shown here is derived from an EMBL/GenBank/DDBJ whole genome shotgun (WGS) entry which is preliminary data.</text>
</comment>
<accession>A0A072P4J7</accession>